<reference evidence="17" key="1">
    <citation type="submission" date="2019-03" db="EMBL/GenBank/DDBJ databases">
        <title>Weissella sp. 26KH-42 Genome sequencing.</title>
        <authorList>
            <person name="Heo J."/>
            <person name="Kim S.-J."/>
            <person name="Kim J.-S."/>
            <person name="Hong S.-B."/>
            <person name="Kwon S.-W."/>
        </authorList>
    </citation>
    <scope>NUCLEOTIDE SEQUENCE [LARGE SCALE GENOMIC DNA]</scope>
    <source>
        <strain evidence="17">26KH-42</strain>
    </source>
</reference>
<dbReference type="NCBIfam" id="TIGR00674">
    <property type="entry name" value="dapA"/>
    <property type="match status" value="1"/>
</dbReference>
<comment type="pathway">
    <text evidence="2 12">Amino-acid biosynthesis; L-lysine biosynthesis via DAP pathway; (S)-tetrahydrodipicolinate from L-aspartate: step 3/4.</text>
</comment>
<dbReference type="EMBL" id="CP037940">
    <property type="protein sequence ID" value="QBO37054.1"/>
    <property type="molecule type" value="Genomic_DNA"/>
</dbReference>
<evidence type="ECO:0000256" key="6">
    <source>
        <dbReference type="ARBA" id="ARBA00022605"/>
    </source>
</evidence>
<dbReference type="PANTHER" id="PTHR12128">
    <property type="entry name" value="DIHYDRODIPICOLINATE SYNTHASE"/>
    <property type="match status" value="1"/>
</dbReference>
<keyword evidence="10 12" id="KW-0704">Schiff base</keyword>
<evidence type="ECO:0000256" key="11">
    <source>
        <dbReference type="ARBA" id="ARBA00047836"/>
    </source>
</evidence>
<keyword evidence="8 12" id="KW-0457">Lysine biosynthesis</keyword>
<name>A0A4P6YW46_9LACO</name>
<evidence type="ECO:0000256" key="2">
    <source>
        <dbReference type="ARBA" id="ARBA00005120"/>
    </source>
</evidence>
<sequence length="293" mass="31019">MKISDAKIMTAIVTPFDVHGELDLNALANLTEHLLAHGSEGFVIGGTTGEAPTLSHDEKLRLYRAFAEIIDGRVPVIAGIGSYNTAETIAFGQEVAAIAGIDMGLVVVPYYNKPNQRGMVAHFTAIADAVALPIMMYNIPGRTGVTMANETVVTLAKHPNIHAVKQCTSIDDLGYLVEHTPTGFAVYTGEDAQALAAKTIGATGLVSVASHIYGDEIAAMYTAVDAGDFAHAAELQRFLTPRMNALFMYPSPSPVKALLNEQGLETGSPRLPILPLDAEEFVMLKSVLAGGAK</sequence>
<protein>
    <recommendedName>
        <fullName evidence="4 12">4-hydroxy-tetrahydrodipicolinate synthase</fullName>
        <shortName evidence="12">HTPA synthase</shortName>
        <ecNumber evidence="4 12">4.3.3.7</ecNumber>
    </recommendedName>
</protein>
<comment type="catalytic activity">
    <reaction evidence="11 12">
        <text>L-aspartate 4-semialdehyde + pyruvate = (2S,4S)-4-hydroxy-2,3,4,5-tetrahydrodipicolinate + H2O + H(+)</text>
        <dbReference type="Rhea" id="RHEA:34171"/>
        <dbReference type="ChEBI" id="CHEBI:15361"/>
        <dbReference type="ChEBI" id="CHEBI:15377"/>
        <dbReference type="ChEBI" id="CHEBI:15378"/>
        <dbReference type="ChEBI" id="CHEBI:67139"/>
        <dbReference type="ChEBI" id="CHEBI:537519"/>
        <dbReference type="EC" id="4.3.3.7"/>
    </reaction>
</comment>
<dbReference type="GO" id="GO:0005829">
    <property type="term" value="C:cytosol"/>
    <property type="evidence" value="ECO:0007669"/>
    <property type="project" value="TreeGrafter"/>
</dbReference>
<dbReference type="AlphaFoldDB" id="A0A4P6YW46"/>
<comment type="caution">
    <text evidence="12">Was originally thought to be a dihydrodipicolinate synthase (DHDPS), catalyzing the condensation of (S)-aspartate-beta-semialdehyde [(S)-ASA] and pyruvate to dihydrodipicolinate (DHDP). However, it was shown in E.coli that the product of the enzymatic reaction is not dihydrodipicolinate but in fact (4S)-4-hydroxy-2,3,4,5-tetrahydro-(2S)-dipicolinic acid (HTPA), and that the consecutive dehydration reaction leading to DHDP is not spontaneous but catalyzed by DapB.</text>
</comment>
<keyword evidence="9 12" id="KW-0456">Lyase</keyword>
<evidence type="ECO:0000256" key="10">
    <source>
        <dbReference type="ARBA" id="ARBA00023270"/>
    </source>
</evidence>
<keyword evidence="5 12" id="KW-0963">Cytoplasm</keyword>
<evidence type="ECO:0000256" key="4">
    <source>
        <dbReference type="ARBA" id="ARBA00012086"/>
    </source>
</evidence>
<dbReference type="InterPro" id="IPR005263">
    <property type="entry name" value="DapA"/>
</dbReference>
<keyword evidence="6 12" id="KW-0028">Amino-acid biosynthesis</keyword>
<keyword evidence="17" id="KW-1185">Reference proteome</keyword>
<dbReference type="KEGG" id="wei:EQG49_11615"/>
<comment type="subunit">
    <text evidence="12">Homotetramer; dimer of dimers.</text>
</comment>
<dbReference type="GO" id="GO:0019877">
    <property type="term" value="P:diaminopimelate biosynthetic process"/>
    <property type="evidence" value="ECO:0007669"/>
    <property type="project" value="UniProtKB-UniRule"/>
</dbReference>
<evidence type="ECO:0000256" key="15">
    <source>
        <dbReference type="PIRSR" id="PIRSR001365-2"/>
    </source>
</evidence>
<comment type="similarity">
    <text evidence="3 12 13">Belongs to the DapA family.</text>
</comment>
<evidence type="ECO:0000313" key="17">
    <source>
        <dbReference type="Proteomes" id="UP000292886"/>
    </source>
</evidence>
<evidence type="ECO:0000256" key="9">
    <source>
        <dbReference type="ARBA" id="ARBA00023239"/>
    </source>
</evidence>
<dbReference type="InterPro" id="IPR020625">
    <property type="entry name" value="Schiff_base-form_aldolases_AS"/>
</dbReference>
<dbReference type="Pfam" id="PF00701">
    <property type="entry name" value="DHDPS"/>
    <property type="match status" value="1"/>
</dbReference>
<dbReference type="UniPathway" id="UPA00034">
    <property type="reaction ID" value="UER00017"/>
</dbReference>
<dbReference type="RefSeq" id="WP_133364131.1">
    <property type="nucleotide sequence ID" value="NZ_CP037940.1"/>
</dbReference>
<comment type="subcellular location">
    <subcellularLocation>
        <location evidence="12">Cytoplasm</location>
    </subcellularLocation>
</comment>
<dbReference type="GO" id="GO:0008840">
    <property type="term" value="F:4-hydroxy-tetrahydrodipicolinate synthase activity"/>
    <property type="evidence" value="ECO:0007669"/>
    <property type="project" value="UniProtKB-UniRule"/>
</dbReference>
<dbReference type="GO" id="GO:0009089">
    <property type="term" value="P:lysine biosynthetic process via diaminopimelate"/>
    <property type="evidence" value="ECO:0007669"/>
    <property type="project" value="UniProtKB-UniRule"/>
</dbReference>
<dbReference type="CDD" id="cd00950">
    <property type="entry name" value="DHDPS"/>
    <property type="match status" value="1"/>
</dbReference>
<dbReference type="SUPFAM" id="SSF51569">
    <property type="entry name" value="Aldolase"/>
    <property type="match status" value="1"/>
</dbReference>
<dbReference type="OrthoDB" id="9782828at2"/>
<dbReference type="PANTHER" id="PTHR12128:SF66">
    <property type="entry name" value="4-HYDROXY-2-OXOGLUTARATE ALDOLASE, MITOCHONDRIAL"/>
    <property type="match status" value="1"/>
</dbReference>
<dbReference type="InterPro" id="IPR002220">
    <property type="entry name" value="DapA-like"/>
</dbReference>
<dbReference type="Proteomes" id="UP000292886">
    <property type="component" value="Chromosome"/>
</dbReference>
<dbReference type="PIRSF" id="PIRSF001365">
    <property type="entry name" value="DHDPS"/>
    <property type="match status" value="1"/>
</dbReference>
<dbReference type="PROSITE" id="PS00666">
    <property type="entry name" value="DHDPS_2"/>
    <property type="match status" value="1"/>
</dbReference>
<gene>
    <name evidence="12 16" type="primary">dapA</name>
    <name evidence="16" type="ORF">EQG49_11615</name>
</gene>
<evidence type="ECO:0000256" key="7">
    <source>
        <dbReference type="ARBA" id="ARBA00022915"/>
    </source>
</evidence>
<accession>A0A4P6YW46</accession>
<organism evidence="16 17">
    <name type="scientific">Periweissella cryptocerci</name>
    <dbReference type="NCBI Taxonomy" id="2506420"/>
    <lineage>
        <taxon>Bacteria</taxon>
        <taxon>Bacillati</taxon>
        <taxon>Bacillota</taxon>
        <taxon>Bacilli</taxon>
        <taxon>Lactobacillales</taxon>
        <taxon>Lactobacillaceae</taxon>
        <taxon>Periweissella</taxon>
    </lineage>
</organism>
<dbReference type="HAMAP" id="MF_00418">
    <property type="entry name" value="DapA"/>
    <property type="match status" value="1"/>
</dbReference>
<feature type="site" description="Part of a proton relay during catalysis" evidence="12">
    <location>
        <position position="47"/>
    </location>
</feature>
<feature type="active site" description="Proton donor/acceptor" evidence="12 14">
    <location>
        <position position="137"/>
    </location>
</feature>
<comment type="function">
    <text evidence="1 12">Catalyzes the condensation of (S)-aspartate-beta-semialdehyde [(S)-ASA] and pyruvate to 4-hydroxy-tetrahydrodipicolinate (HTPA).</text>
</comment>
<evidence type="ECO:0000256" key="14">
    <source>
        <dbReference type="PIRSR" id="PIRSR001365-1"/>
    </source>
</evidence>
<feature type="site" description="Part of a proton relay during catalysis" evidence="12">
    <location>
        <position position="111"/>
    </location>
</feature>
<dbReference type="PRINTS" id="PR00146">
    <property type="entry name" value="DHPICSNTHASE"/>
</dbReference>
<keyword evidence="7 12" id="KW-0220">Diaminopimelate biosynthesis</keyword>
<feature type="active site" description="Schiff-base intermediate with substrate" evidence="12 14">
    <location>
        <position position="165"/>
    </location>
</feature>
<evidence type="ECO:0000256" key="12">
    <source>
        <dbReference type="HAMAP-Rule" id="MF_00418"/>
    </source>
</evidence>
<dbReference type="Gene3D" id="3.20.20.70">
    <property type="entry name" value="Aldolase class I"/>
    <property type="match status" value="1"/>
</dbReference>
<evidence type="ECO:0000313" key="16">
    <source>
        <dbReference type="EMBL" id="QBO37054.1"/>
    </source>
</evidence>
<evidence type="ECO:0000256" key="1">
    <source>
        <dbReference type="ARBA" id="ARBA00003294"/>
    </source>
</evidence>
<dbReference type="SMART" id="SM01130">
    <property type="entry name" value="DHDPS"/>
    <property type="match status" value="1"/>
</dbReference>
<evidence type="ECO:0000256" key="8">
    <source>
        <dbReference type="ARBA" id="ARBA00023154"/>
    </source>
</evidence>
<proteinExistence type="inferred from homology"/>
<evidence type="ECO:0000256" key="13">
    <source>
        <dbReference type="PIRNR" id="PIRNR001365"/>
    </source>
</evidence>
<feature type="binding site" evidence="12 15">
    <location>
        <position position="48"/>
    </location>
    <ligand>
        <name>pyruvate</name>
        <dbReference type="ChEBI" id="CHEBI:15361"/>
    </ligand>
</feature>
<evidence type="ECO:0000256" key="5">
    <source>
        <dbReference type="ARBA" id="ARBA00022490"/>
    </source>
</evidence>
<dbReference type="InterPro" id="IPR013785">
    <property type="entry name" value="Aldolase_TIM"/>
</dbReference>
<dbReference type="EC" id="4.3.3.7" evidence="4 12"/>
<feature type="binding site" evidence="12 15">
    <location>
        <position position="206"/>
    </location>
    <ligand>
        <name>pyruvate</name>
        <dbReference type="ChEBI" id="CHEBI:15361"/>
    </ligand>
</feature>
<evidence type="ECO:0000256" key="3">
    <source>
        <dbReference type="ARBA" id="ARBA00007592"/>
    </source>
</evidence>